<keyword evidence="4" id="KW-1185">Reference proteome</keyword>
<proteinExistence type="predicted"/>
<reference evidence="4" key="2">
    <citation type="journal article" date="2019" name="Int. J. Syst. Evol. Microbiol.">
        <title>The Global Catalogue of Microorganisms (GCM) 10K type strain sequencing project: providing services to taxonomists for standard genome sequencing and annotation.</title>
        <authorList>
            <consortium name="The Broad Institute Genomics Platform"/>
            <consortium name="The Broad Institute Genome Sequencing Center for Infectious Disease"/>
            <person name="Wu L."/>
            <person name="Ma J."/>
        </authorList>
    </citation>
    <scope>NUCLEOTIDE SEQUENCE [LARGE SCALE GENOMIC DNA]</scope>
    <source>
        <strain evidence="4">CCM 8933</strain>
    </source>
</reference>
<evidence type="ECO:0000313" key="2">
    <source>
        <dbReference type="EMBL" id="MFC6179797.1"/>
    </source>
</evidence>
<sequence length="151" mass="16754">MKKTNKLELVSEVYTINGYVQPKELTPGLAFAVLLIALVAFVQFYCFLAFGIGKLDLLSVGPICLDLVRNGAAFMTEQSNSCEIVKDLAGGVSTEHGVMCALYPLFITIFGNYLSDFSVSVIDFIIINFILFITVGIYLKKRNQKRSYSML</sequence>
<reference evidence="2" key="3">
    <citation type="submission" date="2024-09" db="EMBL/GenBank/DDBJ databases">
        <authorList>
            <person name="Sun Q."/>
            <person name="Mori K."/>
        </authorList>
    </citation>
    <scope>NUCLEOTIDE SEQUENCE</scope>
    <source>
        <strain evidence="2">CCM 8933</strain>
    </source>
</reference>
<evidence type="ECO:0000313" key="4">
    <source>
        <dbReference type="Proteomes" id="UP001596282"/>
    </source>
</evidence>
<keyword evidence="1" id="KW-0472">Membrane</keyword>
<protein>
    <submittedName>
        <fullName evidence="2">Uncharacterized protein</fullName>
    </submittedName>
</protein>
<organism evidence="2 4">
    <name type="scientific">Lactiplantibacillus daowaiensis</name>
    <dbReference type="NCBI Taxonomy" id="2559918"/>
    <lineage>
        <taxon>Bacteria</taxon>
        <taxon>Bacillati</taxon>
        <taxon>Bacillota</taxon>
        <taxon>Bacilli</taxon>
        <taxon>Lactobacillales</taxon>
        <taxon>Lactobacillaceae</taxon>
        <taxon>Lactiplantibacillus</taxon>
    </lineage>
</organism>
<keyword evidence="1" id="KW-0812">Transmembrane</keyword>
<evidence type="ECO:0000313" key="3">
    <source>
        <dbReference type="EMBL" id="MFC6179861.1"/>
    </source>
</evidence>
<dbReference type="EMBL" id="JBHSSC010000004">
    <property type="protein sequence ID" value="MFC6179861.1"/>
    <property type="molecule type" value="Genomic_DNA"/>
</dbReference>
<dbReference type="Proteomes" id="UP001596282">
    <property type="component" value="Unassembled WGS sequence"/>
</dbReference>
<name>A0ABW1RWD8_9LACO</name>
<dbReference type="RefSeq" id="WP_137629213.1">
    <property type="nucleotide sequence ID" value="NZ_BJDJ01000018.1"/>
</dbReference>
<evidence type="ECO:0000256" key="1">
    <source>
        <dbReference type="SAM" id="Phobius"/>
    </source>
</evidence>
<dbReference type="EMBL" id="JBHSSC010000004">
    <property type="protein sequence ID" value="MFC6179797.1"/>
    <property type="molecule type" value="Genomic_DNA"/>
</dbReference>
<reference evidence="2" key="1">
    <citation type="journal article" date="2014" name="Int. J. Syst. Evol. Microbiol.">
        <title>Complete genome of a new Firmicutes species belonging to the dominant human colonic microbiota ('Ruminococcus bicirculans') reveals two chromosomes and a selective capacity to utilize plant glucans.</title>
        <authorList>
            <consortium name="NISC Comparative Sequencing Program"/>
            <person name="Wegmann U."/>
            <person name="Louis P."/>
            <person name="Goesmann A."/>
            <person name="Henrissat B."/>
            <person name="Duncan S.H."/>
            <person name="Flint H.J."/>
        </authorList>
    </citation>
    <scope>NUCLEOTIDE SEQUENCE</scope>
    <source>
        <strain evidence="2">CCM 8933</strain>
    </source>
</reference>
<accession>A0ABW1RWD8</accession>
<gene>
    <name evidence="2" type="ORF">ACFP5Y_00815</name>
    <name evidence="3" type="ORF">ACFP5Y_01150</name>
</gene>
<feature type="transmembrane region" description="Helical" evidence="1">
    <location>
        <begin position="121"/>
        <end position="139"/>
    </location>
</feature>
<keyword evidence="1" id="KW-1133">Transmembrane helix</keyword>
<comment type="caution">
    <text evidence="2">The sequence shown here is derived from an EMBL/GenBank/DDBJ whole genome shotgun (WGS) entry which is preliminary data.</text>
</comment>
<feature type="transmembrane region" description="Helical" evidence="1">
    <location>
        <begin position="29"/>
        <end position="50"/>
    </location>
</feature>